<organism evidence="1 2">
    <name type="scientific">Virgisporangium aliadipatigenens</name>
    <dbReference type="NCBI Taxonomy" id="741659"/>
    <lineage>
        <taxon>Bacteria</taxon>
        <taxon>Bacillati</taxon>
        <taxon>Actinomycetota</taxon>
        <taxon>Actinomycetes</taxon>
        <taxon>Micromonosporales</taxon>
        <taxon>Micromonosporaceae</taxon>
        <taxon>Virgisporangium</taxon>
    </lineage>
</organism>
<sequence length="223" mass="23189">MSVRPAVPPRPSSAGRRIGGRRGVLAGLVAGVAALAALGGCSLVPGLGGSGGGAGSSGTDGAGGATWHYYDQGQRVESTTPEVIWPAKTSRSPLSLPSYDPNLPSSSPGPVCVDWLEQGQINGLTVDVGTTPGQVTVRWPNTVDPRLISYRLATTPQQLPGGSHPPYDWRDVEPAPDCQEMTATITGLTSGLRYVFWLDAVVTTAYRGVREPMIARSEAITAP</sequence>
<dbReference type="EMBL" id="BOPF01000004">
    <property type="protein sequence ID" value="GIJ44557.1"/>
    <property type="molecule type" value="Genomic_DNA"/>
</dbReference>
<keyword evidence="2" id="KW-1185">Reference proteome</keyword>
<evidence type="ECO:0008006" key="3">
    <source>
        <dbReference type="Google" id="ProtNLM"/>
    </source>
</evidence>
<proteinExistence type="predicted"/>
<accession>A0A8J3YHU1</accession>
<dbReference type="InterPro" id="IPR036116">
    <property type="entry name" value="FN3_sf"/>
</dbReference>
<reference evidence="1" key="1">
    <citation type="submission" date="2021-01" db="EMBL/GenBank/DDBJ databases">
        <title>Whole genome shotgun sequence of Virgisporangium aliadipatigenens NBRC 105644.</title>
        <authorList>
            <person name="Komaki H."/>
            <person name="Tamura T."/>
        </authorList>
    </citation>
    <scope>NUCLEOTIDE SEQUENCE</scope>
    <source>
        <strain evidence="1">NBRC 105644</strain>
    </source>
</reference>
<dbReference type="SUPFAM" id="SSF49265">
    <property type="entry name" value="Fibronectin type III"/>
    <property type="match status" value="1"/>
</dbReference>
<evidence type="ECO:0000313" key="1">
    <source>
        <dbReference type="EMBL" id="GIJ44557.1"/>
    </source>
</evidence>
<dbReference type="Proteomes" id="UP000619260">
    <property type="component" value="Unassembled WGS sequence"/>
</dbReference>
<gene>
    <name evidence="1" type="ORF">Val02_14430</name>
</gene>
<protein>
    <recommendedName>
        <fullName evidence="3">Fibronectin type-III domain-containing protein</fullName>
    </recommendedName>
</protein>
<comment type="caution">
    <text evidence="1">The sequence shown here is derived from an EMBL/GenBank/DDBJ whole genome shotgun (WGS) entry which is preliminary data.</text>
</comment>
<dbReference type="AlphaFoldDB" id="A0A8J3YHU1"/>
<evidence type="ECO:0000313" key="2">
    <source>
        <dbReference type="Proteomes" id="UP000619260"/>
    </source>
</evidence>
<dbReference type="RefSeq" id="WP_203898127.1">
    <property type="nucleotide sequence ID" value="NZ_BOPF01000004.1"/>
</dbReference>
<name>A0A8J3YHU1_9ACTN</name>